<dbReference type="Proteomes" id="UP000286260">
    <property type="component" value="Unassembled WGS sequence"/>
</dbReference>
<protein>
    <submittedName>
        <fullName evidence="1">Uncharacterized protein</fullName>
    </submittedName>
</protein>
<reference evidence="1 2" key="1">
    <citation type="submission" date="2018-08" db="EMBL/GenBank/DDBJ databases">
        <title>A genome reference for cultivated species of the human gut microbiota.</title>
        <authorList>
            <person name="Zou Y."/>
            <person name="Xue W."/>
            <person name="Luo G."/>
        </authorList>
    </citation>
    <scope>NUCLEOTIDE SEQUENCE [LARGE SCALE GENOMIC DNA]</scope>
    <source>
        <strain evidence="1 2">AM34-17</strain>
    </source>
</reference>
<proteinExistence type="predicted"/>
<organism evidence="1 2">
    <name type="scientific">Parabacteroides merdae</name>
    <dbReference type="NCBI Taxonomy" id="46503"/>
    <lineage>
        <taxon>Bacteria</taxon>
        <taxon>Pseudomonadati</taxon>
        <taxon>Bacteroidota</taxon>
        <taxon>Bacteroidia</taxon>
        <taxon>Bacteroidales</taxon>
        <taxon>Tannerellaceae</taxon>
        <taxon>Parabacteroides</taxon>
    </lineage>
</organism>
<evidence type="ECO:0000313" key="1">
    <source>
        <dbReference type="EMBL" id="RHC89090.1"/>
    </source>
</evidence>
<gene>
    <name evidence="1" type="ORF">DW828_03975</name>
</gene>
<dbReference type="EMBL" id="QSII01000003">
    <property type="protein sequence ID" value="RHC89090.1"/>
    <property type="molecule type" value="Genomic_DNA"/>
</dbReference>
<dbReference type="AlphaFoldDB" id="A0A3R6BBW0"/>
<evidence type="ECO:0000313" key="2">
    <source>
        <dbReference type="Proteomes" id="UP000286260"/>
    </source>
</evidence>
<name>A0A3R6BBW0_9BACT</name>
<sequence>MINYIEKFLLVIFGIKKKPLCEERLLFYVSVSHSLLFGICSASSLGLVPARVCLLLRLCQNNYIGLAQLFPK</sequence>
<comment type="caution">
    <text evidence="1">The sequence shown here is derived from an EMBL/GenBank/DDBJ whole genome shotgun (WGS) entry which is preliminary data.</text>
</comment>
<accession>A0A3R6BBW0</accession>